<feature type="domain" description="Isochorismatase-like" evidence="1">
    <location>
        <begin position="8"/>
        <end position="157"/>
    </location>
</feature>
<dbReference type="EMBL" id="CP001816">
    <property type="protein sequence ID" value="ACZ11347.1"/>
    <property type="molecule type" value="Genomic_DNA"/>
</dbReference>
<sequence>MRLVRGETMVLVVDIQERLMVHMDNHEELEANMNKLLQGVTLFDMPLFLNEQYPQGLGHTISSLREQLPHKEVFEKVTFSCCQNASLHEALLTCKKKSAIVFGIETHVCVMQTCLDLVQMGIQPFLVVDCSGSRKRADHEIALHRMVQAGVIPMTYESVLFELCDSAKDPVFKAMSQIVK</sequence>
<dbReference type="RefSeq" id="WP_012856113.1">
    <property type="nucleotide sequence ID" value="NC_013512.1"/>
</dbReference>
<dbReference type="OrthoDB" id="9796958at2"/>
<dbReference type="SUPFAM" id="SSF52499">
    <property type="entry name" value="Isochorismatase-like hydrolases"/>
    <property type="match status" value="1"/>
</dbReference>
<dbReference type="Proteomes" id="UP000002222">
    <property type="component" value="Chromosome"/>
</dbReference>
<evidence type="ECO:0000313" key="2">
    <source>
        <dbReference type="EMBL" id="ACZ11347.1"/>
    </source>
</evidence>
<dbReference type="InterPro" id="IPR036380">
    <property type="entry name" value="Isochorismatase-like_sf"/>
</dbReference>
<proteinExistence type="predicted"/>
<dbReference type="AlphaFoldDB" id="D1B0M8"/>
<reference evidence="2 3" key="2">
    <citation type="journal article" date="2010" name="Stand. Genomic Sci.">
        <title>Complete genome sequence of Sulfurospirillum deleyianum type strain (5175).</title>
        <authorList>
            <person name="Sikorski J."/>
            <person name="Lapidus A."/>
            <person name="Copeland A."/>
            <person name="Glavina Del Rio T."/>
            <person name="Nolan M."/>
            <person name="Lucas S."/>
            <person name="Chen F."/>
            <person name="Tice H."/>
            <person name="Cheng J.F."/>
            <person name="Saunders E."/>
            <person name="Bruce D."/>
            <person name="Goodwin L."/>
            <person name="Pitluck S."/>
            <person name="Ovchinnikova G."/>
            <person name="Pati A."/>
            <person name="Ivanova N."/>
            <person name="Mavromatis K."/>
            <person name="Chen A."/>
            <person name="Palaniappan K."/>
            <person name="Chain P."/>
            <person name="Land M."/>
            <person name="Hauser L."/>
            <person name="Chang Y.J."/>
            <person name="Jeffries C.D."/>
            <person name="Brettin T."/>
            <person name="Detter J.C."/>
            <person name="Han C."/>
            <person name="Rohde M."/>
            <person name="Lang E."/>
            <person name="Spring S."/>
            <person name="Goker M."/>
            <person name="Bristow J."/>
            <person name="Eisen J.A."/>
            <person name="Markowitz V."/>
            <person name="Hugenholtz P."/>
            <person name="Kyrpides N.C."/>
            <person name="Klenk H.P."/>
        </authorList>
    </citation>
    <scope>NUCLEOTIDE SEQUENCE [LARGE SCALE GENOMIC DNA]</scope>
    <source>
        <strain evidence="3">ATCC 51133 / DSM 6946 / 5175</strain>
    </source>
</reference>
<keyword evidence="3" id="KW-1185">Reference proteome</keyword>
<dbReference type="eggNOG" id="COG1335">
    <property type="taxonomic scope" value="Bacteria"/>
</dbReference>
<dbReference type="InterPro" id="IPR000868">
    <property type="entry name" value="Isochorismatase-like_dom"/>
</dbReference>
<dbReference type="Pfam" id="PF00857">
    <property type="entry name" value="Isochorismatase"/>
    <property type="match status" value="1"/>
</dbReference>
<dbReference type="InterPro" id="IPR050993">
    <property type="entry name" value="Isochorismatase_domain"/>
</dbReference>
<dbReference type="PANTHER" id="PTHR14119:SF3">
    <property type="entry name" value="ISOCHORISMATASE DOMAIN-CONTAINING PROTEIN 2"/>
    <property type="match status" value="1"/>
</dbReference>
<dbReference type="PANTHER" id="PTHR14119">
    <property type="entry name" value="HYDROLASE"/>
    <property type="match status" value="1"/>
</dbReference>
<gene>
    <name evidence="2" type="ordered locus">Sdel_0310</name>
</gene>
<evidence type="ECO:0000313" key="3">
    <source>
        <dbReference type="Proteomes" id="UP000002222"/>
    </source>
</evidence>
<reference evidence="3" key="1">
    <citation type="submission" date="2009-11" db="EMBL/GenBank/DDBJ databases">
        <title>The complete genome of Sulfurospirillum deleyianum DSM 6946.</title>
        <authorList>
            <consortium name="US DOE Joint Genome Institute (JGI-PGF)"/>
            <person name="Lucas S."/>
            <person name="Copeland A."/>
            <person name="Lapidus A."/>
            <person name="Glavina del Rio T."/>
            <person name="Dalin E."/>
            <person name="Tice H."/>
            <person name="Bruce D."/>
            <person name="Goodwin L."/>
            <person name="Pitluck S."/>
            <person name="Kyrpides N."/>
            <person name="Mavromatis K."/>
            <person name="Ivanova N."/>
            <person name="Ovchinnikova G."/>
            <person name="Munk A.C."/>
            <person name="Lu M."/>
            <person name="Brettin T."/>
            <person name="Detter J.C."/>
            <person name="Han C."/>
            <person name="Tapia R."/>
            <person name="Larimer F."/>
            <person name="Land M."/>
            <person name="Hauser L."/>
            <person name="Markowitz V."/>
            <person name="Cheng J.F."/>
            <person name="Hugenholtz P."/>
            <person name="Woyke T."/>
            <person name="Wu D."/>
            <person name="Aumann P."/>
            <person name="Schneider S."/>
            <person name="Lang E."/>
            <person name="Spring S."/>
            <person name="Klenk H.P."/>
            <person name="Eisen J.A."/>
        </authorList>
    </citation>
    <scope>NUCLEOTIDE SEQUENCE [LARGE SCALE GENOMIC DNA]</scope>
    <source>
        <strain evidence="3">ATCC 51133 / DSM 6946 / 5175</strain>
    </source>
</reference>
<dbReference type="Gene3D" id="3.40.50.850">
    <property type="entry name" value="Isochorismatase-like"/>
    <property type="match status" value="1"/>
</dbReference>
<evidence type="ECO:0000259" key="1">
    <source>
        <dbReference type="Pfam" id="PF00857"/>
    </source>
</evidence>
<dbReference type="KEGG" id="sdl:Sdel_0310"/>
<dbReference type="STRING" id="525898.Sdel_0310"/>
<dbReference type="HOGENOM" id="CLU_066901_0_1_7"/>
<organism evidence="2 3">
    <name type="scientific">Sulfurospirillum deleyianum (strain ATCC 51133 / DSM 6946 / 5175)</name>
    <dbReference type="NCBI Taxonomy" id="525898"/>
    <lineage>
        <taxon>Bacteria</taxon>
        <taxon>Pseudomonadati</taxon>
        <taxon>Campylobacterota</taxon>
        <taxon>Epsilonproteobacteria</taxon>
        <taxon>Campylobacterales</taxon>
        <taxon>Sulfurospirillaceae</taxon>
        <taxon>Sulfurospirillum</taxon>
    </lineage>
</organism>
<accession>D1B0M8</accession>
<name>D1B0M8_SULD5</name>
<dbReference type="CDD" id="cd01012">
    <property type="entry name" value="YcaC_related"/>
    <property type="match status" value="1"/>
</dbReference>
<keyword evidence="2" id="KW-0378">Hydrolase</keyword>
<protein>
    <submittedName>
        <fullName evidence="2">Isochorismatase hydrolase</fullName>
    </submittedName>
</protein>
<dbReference type="GO" id="GO:0016787">
    <property type="term" value="F:hydrolase activity"/>
    <property type="evidence" value="ECO:0007669"/>
    <property type="project" value="UniProtKB-KW"/>
</dbReference>